<keyword evidence="10" id="KW-0560">Oxidoreductase</keyword>
<evidence type="ECO:0000313" key="11">
    <source>
        <dbReference type="Proteomes" id="UP001595617"/>
    </source>
</evidence>
<dbReference type="NCBIfam" id="TIGR00754">
    <property type="entry name" value="bfr"/>
    <property type="match status" value="1"/>
</dbReference>
<evidence type="ECO:0000313" key="10">
    <source>
        <dbReference type="EMBL" id="MFC3851848.1"/>
    </source>
</evidence>
<evidence type="ECO:0000256" key="5">
    <source>
        <dbReference type="ARBA" id="ARBA00022723"/>
    </source>
</evidence>
<comment type="caution">
    <text evidence="10">The sequence shown here is derived from an EMBL/GenBank/DDBJ whole genome shotgun (WGS) entry which is preliminary data.</text>
</comment>
<evidence type="ECO:0000259" key="9">
    <source>
        <dbReference type="PROSITE" id="PS50905"/>
    </source>
</evidence>
<evidence type="ECO:0000256" key="1">
    <source>
        <dbReference type="ARBA" id="ARBA00001970"/>
    </source>
</evidence>
<dbReference type="GO" id="GO:0004322">
    <property type="term" value="F:ferroxidase activity"/>
    <property type="evidence" value="ECO:0007669"/>
    <property type="project" value="UniProtKB-EC"/>
</dbReference>
<evidence type="ECO:0000256" key="6">
    <source>
        <dbReference type="ARBA" id="ARBA00023004"/>
    </source>
</evidence>
<dbReference type="Pfam" id="PF00210">
    <property type="entry name" value="Ferritin"/>
    <property type="match status" value="1"/>
</dbReference>
<dbReference type="InterPro" id="IPR009040">
    <property type="entry name" value="Ferritin-like_diiron"/>
</dbReference>
<dbReference type="InterPro" id="IPR012347">
    <property type="entry name" value="Ferritin-like"/>
</dbReference>
<keyword evidence="4" id="KW-0349">Heme</keyword>
<dbReference type="PIRSF" id="PIRSF002560">
    <property type="entry name" value="Bacterioferritin"/>
    <property type="match status" value="1"/>
</dbReference>
<dbReference type="PROSITE" id="PS50905">
    <property type="entry name" value="FERRITIN_LIKE"/>
    <property type="match status" value="1"/>
</dbReference>
<comment type="similarity">
    <text evidence="2 8">Belongs to the bacterioferritin family.</text>
</comment>
<dbReference type="CDD" id="cd00907">
    <property type="entry name" value="Bacterioferritin"/>
    <property type="match status" value="1"/>
</dbReference>
<dbReference type="PANTHER" id="PTHR30295">
    <property type="entry name" value="BACTERIOFERRITIN"/>
    <property type="match status" value="1"/>
</dbReference>
<dbReference type="PRINTS" id="PR00601">
    <property type="entry name" value="BACFERRITIN"/>
</dbReference>
<name>A0ABV7ZVQ2_9GAMM</name>
<dbReference type="InterPro" id="IPR008331">
    <property type="entry name" value="Ferritin_DPS_dom"/>
</dbReference>
<organism evidence="10 11">
    <name type="scientific">Saccharospirillum mangrovi</name>
    <dbReference type="NCBI Taxonomy" id="2161747"/>
    <lineage>
        <taxon>Bacteria</taxon>
        <taxon>Pseudomonadati</taxon>
        <taxon>Pseudomonadota</taxon>
        <taxon>Gammaproteobacteria</taxon>
        <taxon>Oceanospirillales</taxon>
        <taxon>Saccharospirillaceae</taxon>
        <taxon>Saccharospirillum</taxon>
    </lineage>
</organism>
<dbReference type="RefSeq" id="WP_380693321.1">
    <property type="nucleotide sequence ID" value="NZ_JBHRYR010000002.1"/>
</dbReference>
<reference evidence="11" key="1">
    <citation type="journal article" date="2019" name="Int. J. Syst. Evol. Microbiol.">
        <title>The Global Catalogue of Microorganisms (GCM) 10K type strain sequencing project: providing services to taxonomists for standard genome sequencing and annotation.</title>
        <authorList>
            <consortium name="The Broad Institute Genomics Platform"/>
            <consortium name="The Broad Institute Genome Sequencing Center for Infectious Disease"/>
            <person name="Wu L."/>
            <person name="Ma J."/>
        </authorList>
    </citation>
    <scope>NUCLEOTIDE SEQUENCE [LARGE SCALE GENOMIC DNA]</scope>
    <source>
        <strain evidence="11">IBRC 10765</strain>
    </source>
</reference>
<dbReference type="PANTHER" id="PTHR30295:SF0">
    <property type="entry name" value="BACTERIOFERRITIN"/>
    <property type="match status" value="1"/>
</dbReference>
<dbReference type="EMBL" id="JBHRYR010000002">
    <property type="protein sequence ID" value="MFC3851848.1"/>
    <property type="molecule type" value="Genomic_DNA"/>
</dbReference>
<dbReference type="InterPro" id="IPR002024">
    <property type="entry name" value="Bacterioferritin"/>
</dbReference>
<evidence type="ECO:0000256" key="8">
    <source>
        <dbReference type="PIRNR" id="PIRNR002560"/>
    </source>
</evidence>
<sequence>MKADSHIITALNAVLANELVAINQTFLHARMCRNSGFTVLNDRFYHESIHAMKRADKLMERILFLEGLPNVQHLGRLRIGENPVEMLQCDHQLYSGMLSELRQAIATCESKQDYVSRDELTELLEAEEEYLDWLETQQDLVQSLGQENYLQSMAFS</sequence>
<evidence type="ECO:0000256" key="4">
    <source>
        <dbReference type="ARBA" id="ARBA00022617"/>
    </source>
</evidence>
<protein>
    <recommendedName>
        <fullName evidence="8">Bacterioferritin</fullName>
        <ecNumber evidence="8">1.16.3.1</ecNumber>
    </recommendedName>
</protein>
<evidence type="ECO:0000256" key="7">
    <source>
        <dbReference type="ARBA" id="ARBA00036243"/>
    </source>
</evidence>
<evidence type="ECO:0000256" key="3">
    <source>
        <dbReference type="ARBA" id="ARBA00022434"/>
    </source>
</evidence>
<dbReference type="SUPFAM" id="SSF47240">
    <property type="entry name" value="Ferritin-like"/>
    <property type="match status" value="1"/>
</dbReference>
<dbReference type="Gene3D" id="1.20.1260.10">
    <property type="match status" value="1"/>
</dbReference>
<comment type="catalytic activity">
    <reaction evidence="7">
        <text>Fe(2+)(in) = Fe(2+)(out)</text>
        <dbReference type="Rhea" id="RHEA:28486"/>
        <dbReference type="ChEBI" id="CHEBI:29033"/>
    </reaction>
</comment>
<keyword evidence="11" id="KW-1185">Reference proteome</keyword>
<accession>A0ABV7ZVQ2</accession>
<dbReference type="EC" id="1.16.3.1" evidence="8"/>
<proteinExistence type="inferred from homology"/>
<evidence type="ECO:0000256" key="2">
    <source>
        <dbReference type="ARBA" id="ARBA00008093"/>
    </source>
</evidence>
<gene>
    <name evidence="10" type="primary">bfr</name>
    <name evidence="10" type="ORF">ACFOOG_03285</name>
</gene>
<dbReference type="Proteomes" id="UP001595617">
    <property type="component" value="Unassembled WGS sequence"/>
</dbReference>
<comment type="function">
    <text evidence="8">Iron-storage protein, whose ferroxidase center binds Fe(2+), oxidizes it using dioxygen to Fe(3+), and participates in the subsequent Fe(3+) oxide mineral core formation within the central cavity of the BFR protein shell.</text>
</comment>
<keyword evidence="3 8" id="KW-0409">Iron storage</keyword>
<dbReference type="InterPro" id="IPR009078">
    <property type="entry name" value="Ferritin-like_SF"/>
</dbReference>
<comment type="cofactor">
    <cofactor evidence="1">
        <name>heme b</name>
        <dbReference type="ChEBI" id="CHEBI:60344"/>
    </cofactor>
</comment>
<comment type="catalytic activity">
    <reaction evidence="8">
        <text>4 Fe(2+) + O2 + 4 H(+) = 4 Fe(3+) + 2 H2O</text>
        <dbReference type="Rhea" id="RHEA:11148"/>
        <dbReference type="ChEBI" id="CHEBI:15377"/>
        <dbReference type="ChEBI" id="CHEBI:15378"/>
        <dbReference type="ChEBI" id="CHEBI:15379"/>
        <dbReference type="ChEBI" id="CHEBI:29033"/>
        <dbReference type="ChEBI" id="CHEBI:29034"/>
        <dbReference type="EC" id="1.16.3.1"/>
    </reaction>
</comment>
<keyword evidence="5 8" id="KW-0479">Metal-binding</keyword>
<feature type="domain" description="Ferritin-like diiron" evidence="9">
    <location>
        <begin position="1"/>
        <end position="145"/>
    </location>
</feature>
<keyword evidence="6 8" id="KW-0408">Iron</keyword>